<evidence type="ECO:0000313" key="2">
    <source>
        <dbReference type="EMBL" id="MFD2672089.1"/>
    </source>
</evidence>
<proteinExistence type="predicted"/>
<protein>
    <submittedName>
        <fullName evidence="2">Glucosaminidase domain-containing protein</fullName>
    </submittedName>
</protein>
<comment type="caution">
    <text evidence="2">The sequence shown here is derived from an EMBL/GenBank/DDBJ whole genome shotgun (WGS) entry which is preliminary data.</text>
</comment>
<evidence type="ECO:0000259" key="1">
    <source>
        <dbReference type="Pfam" id="PF01832"/>
    </source>
</evidence>
<dbReference type="Pfam" id="PF01832">
    <property type="entry name" value="Glucosaminidase"/>
    <property type="match status" value="1"/>
</dbReference>
<keyword evidence="3" id="KW-1185">Reference proteome</keyword>
<sequence length="222" mass="24423">MGSRVSILGASRATADQMNAYVKKRNSLAPTLAEDYLRIGAWYGVRGDVAFAQSIKETGSWRFGGSVLPQQHNYAGLGAVSSSARGASFASPQEGIEAQIQHLYGYATTAPLPEGRKLVDPRFILLEKSNLRGTALYWNELGGKWAVPGVGYGEDIIRIWQDMLDGDLPGDPLTWKESAMNWLDEQGLITQAHDPDTAVTWAEFGVVLRRLKEQLREPKSRS</sequence>
<dbReference type="EMBL" id="JBHUMM010000023">
    <property type="protein sequence ID" value="MFD2672089.1"/>
    <property type="molecule type" value="Genomic_DNA"/>
</dbReference>
<gene>
    <name evidence="2" type="ORF">ACFSUC_10780</name>
</gene>
<dbReference type="InterPro" id="IPR002901">
    <property type="entry name" value="MGlyc_endo_b_GlcNAc-like_dom"/>
</dbReference>
<feature type="domain" description="Mannosyl-glycoprotein endo-beta-N-acetylglucosamidase-like" evidence="1">
    <location>
        <begin position="34"/>
        <end position="104"/>
    </location>
</feature>
<dbReference type="RefSeq" id="WP_379929590.1">
    <property type="nucleotide sequence ID" value="NZ_JBHUMM010000023.1"/>
</dbReference>
<name>A0ABW5RCG5_9BACL</name>
<organism evidence="2 3">
    <name type="scientific">Marinicrinis sediminis</name>
    <dbReference type="NCBI Taxonomy" id="1652465"/>
    <lineage>
        <taxon>Bacteria</taxon>
        <taxon>Bacillati</taxon>
        <taxon>Bacillota</taxon>
        <taxon>Bacilli</taxon>
        <taxon>Bacillales</taxon>
        <taxon>Paenibacillaceae</taxon>
    </lineage>
</organism>
<dbReference type="Proteomes" id="UP001597497">
    <property type="component" value="Unassembled WGS sequence"/>
</dbReference>
<reference evidence="3" key="1">
    <citation type="journal article" date="2019" name="Int. J. Syst. Evol. Microbiol.">
        <title>The Global Catalogue of Microorganisms (GCM) 10K type strain sequencing project: providing services to taxonomists for standard genome sequencing and annotation.</title>
        <authorList>
            <consortium name="The Broad Institute Genomics Platform"/>
            <consortium name="The Broad Institute Genome Sequencing Center for Infectious Disease"/>
            <person name="Wu L."/>
            <person name="Ma J."/>
        </authorList>
    </citation>
    <scope>NUCLEOTIDE SEQUENCE [LARGE SCALE GENOMIC DNA]</scope>
    <source>
        <strain evidence="3">KCTC 33676</strain>
    </source>
</reference>
<evidence type="ECO:0000313" key="3">
    <source>
        <dbReference type="Proteomes" id="UP001597497"/>
    </source>
</evidence>
<accession>A0ABW5RCG5</accession>